<evidence type="ECO:0000256" key="1">
    <source>
        <dbReference type="SAM" id="Phobius"/>
    </source>
</evidence>
<dbReference type="AlphaFoldDB" id="A0AAN8UKU2"/>
<gene>
    <name evidence="2" type="ORF">RJ641_021938</name>
</gene>
<name>A0AAN8UKU2_9MAGN</name>
<sequence>MEIDRRRRITFTKRVHSFVESDASPYRSPIFHIERQNKQKSEKENKVRHEQGSVKERNKAITLILSPQGKNNVISKLTEKHNSDCTLDLMRGDSGLLVVASETTGLLSKFLKDVIDEAVAEPPSFGSFFLAFGFFFASHFLATVFLSFVSLSETSFFPAFGAIEVIKK</sequence>
<dbReference type="Proteomes" id="UP001370490">
    <property type="component" value="Unassembled WGS sequence"/>
</dbReference>
<organism evidence="2 3">
    <name type="scientific">Dillenia turbinata</name>
    <dbReference type="NCBI Taxonomy" id="194707"/>
    <lineage>
        <taxon>Eukaryota</taxon>
        <taxon>Viridiplantae</taxon>
        <taxon>Streptophyta</taxon>
        <taxon>Embryophyta</taxon>
        <taxon>Tracheophyta</taxon>
        <taxon>Spermatophyta</taxon>
        <taxon>Magnoliopsida</taxon>
        <taxon>eudicotyledons</taxon>
        <taxon>Gunneridae</taxon>
        <taxon>Pentapetalae</taxon>
        <taxon>Dilleniales</taxon>
        <taxon>Dilleniaceae</taxon>
        <taxon>Dillenia</taxon>
    </lineage>
</organism>
<keyword evidence="3" id="KW-1185">Reference proteome</keyword>
<keyword evidence="1" id="KW-0812">Transmembrane</keyword>
<comment type="caution">
    <text evidence="2">The sequence shown here is derived from an EMBL/GenBank/DDBJ whole genome shotgun (WGS) entry which is preliminary data.</text>
</comment>
<evidence type="ECO:0000313" key="3">
    <source>
        <dbReference type="Proteomes" id="UP001370490"/>
    </source>
</evidence>
<keyword evidence="1" id="KW-0472">Membrane</keyword>
<keyword evidence="1" id="KW-1133">Transmembrane helix</keyword>
<protein>
    <submittedName>
        <fullName evidence="2">Uncharacterized protein</fullName>
    </submittedName>
</protein>
<evidence type="ECO:0000313" key="2">
    <source>
        <dbReference type="EMBL" id="KAK6912337.1"/>
    </source>
</evidence>
<accession>A0AAN8UKU2</accession>
<proteinExistence type="predicted"/>
<dbReference type="EMBL" id="JBAMMX010000027">
    <property type="protein sequence ID" value="KAK6912337.1"/>
    <property type="molecule type" value="Genomic_DNA"/>
</dbReference>
<feature type="transmembrane region" description="Helical" evidence="1">
    <location>
        <begin position="128"/>
        <end position="151"/>
    </location>
</feature>
<reference evidence="2 3" key="1">
    <citation type="submission" date="2023-12" db="EMBL/GenBank/DDBJ databases">
        <title>A high-quality genome assembly for Dillenia turbinata (Dilleniales).</title>
        <authorList>
            <person name="Chanderbali A."/>
        </authorList>
    </citation>
    <scope>NUCLEOTIDE SEQUENCE [LARGE SCALE GENOMIC DNA]</scope>
    <source>
        <strain evidence="2">LSX21</strain>
        <tissue evidence="2">Leaf</tissue>
    </source>
</reference>